<feature type="compositionally biased region" description="Polar residues" evidence="3">
    <location>
        <begin position="45"/>
        <end position="54"/>
    </location>
</feature>
<dbReference type="GO" id="GO:0005516">
    <property type="term" value="F:calmodulin binding"/>
    <property type="evidence" value="ECO:0007669"/>
    <property type="project" value="UniProtKB-KW"/>
</dbReference>
<evidence type="ECO:0000313" key="4">
    <source>
        <dbReference type="EMBL" id="KAE8124746.1"/>
    </source>
</evidence>
<gene>
    <name evidence="4" type="ORF">FH972_019603</name>
</gene>
<keyword evidence="1" id="KW-0112">Calmodulin-binding</keyword>
<dbReference type="Proteomes" id="UP000327013">
    <property type="component" value="Chromosome 8"/>
</dbReference>
<proteinExistence type="inferred from homology"/>
<feature type="region of interest" description="Disordered" evidence="3">
    <location>
        <begin position="19"/>
        <end position="62"/>
    </location>
</feature>
<dbReference type="PANTHER" id="PTHR32295">
    <property type="entry name" value="IQ-DOMAIN 5-RELATED"/>
    <property type="match status" value="1"/>
</dbReference>
<protein>
    <recommendedName>
        <fullName evidence="6">Protein IQ-DOMAIN 1</fullName>
    </recommendedName>
</protein>
<dbReference type="PROSITE" id="PS50096">
    <property type="entry name" value="IQ"/>
    <property type="match status" value="1"/>
</dbReference>
<accession>A0A5N6RQL9</accession>
<dbReference type="AlphaFoldDB" id="A0A5N6RQL9"/>
<sequence>MGSGLWFRSIISIKRLKDDKSKQAKVRSATDKPNTSKCKDDSHEVSSSTSNGHANKNLEVPPVQVEDAAATRIQAAFRAYRARKTIIHLKGTVKFHGMIQDHTGLEQASTALSYMHSWSRIQDQIRARRLHMVMEGRIRQKKLENQLKFEAKLHELEVEWCGGSDTMEEIISRIQQKEEAAIKRERAMAYAFSHQWRANSSQYLGQASYILGKENWGWSWTERWIAARPWEVRVHPHPTDSNKVPAKLSRSYKLANQPEKKIPVSVKPTKAKNLVYPTAEK</sequence>
<name>A0A5N6RQL9_9ROSI</name>
<evidence type="ECO:0000256" key="3">
    <source>
        <dbReference type="SAM" id="MobiDB-lite"/>
    </source>
</evidence>
<dbReference type="EMBL" id="CM017328">
    <property type="protein sequence ID" value="KAE8124746.1"/>
    <property type="molecule type" value="Genomic_DNA"/>
</dbReference>
<evidence type="ECO:0008006" key="6">
    <source>
        <dbReference type="Google" id="ProtNLM"/>
    </source>
</evidence>
<dbReference type="Pfam" id="PF00612">
    <property type="entry name" value="IQ"/>
    <property type="match status" value="1"/>
</dbReference>
<reference evidence="4 5" key="1">
    <citation type="submission" date="2019-06" db="EMBL/GenBank/DDBJ databases">
        <title>A chromosomal-level reference genome of Carpinus fangiana (Coryloideae, Betulaceae).</title>
        <authorList>
            <person name="Yang X."/>
            <person name="Wang Z."/>
            <person name="Zhang L."/>
            <person name="Hao G."/>
            <person name="Liu J."/>
            <person name="Yang Y."/>
        </authorList>
    </citation>
    <scope>NUCLEOTIDE SEQUENCE [LARGE SCALE GENOMIC DNA]</scope>
    <source>
        <strain evidence="4">Cfa_2016G</strain>
        <tissue evidence="4">Leaf</tissue>
    </source>
</reference>
<evidence type="ECO:0000256" key="2">
    <source>
        <dbReference type="ARBA" id="ARBA00024341"/>
    </source>
</evidence>
<keyword evidence="5" id="KW-1185">Reference proteome</keyword>
<evidence type="ECO:0000313" key="5">
    <source>
        <dbReference type="Proteomes" id="UP000327013"/>
    </source>
</evidence>
<evidence type="ECO:0000256" key="1">
    <source>
        <dbReference type="ARBA" id="ARBA00022860"/>
    </source>
</evidence>
<dbReference type="InterPro" id="IPR000048">
    <property type="entry name" value="IQ_motif_EF-hand-BS"/>
</dbReference>
<comment type="similarity">
    <text evidence="2">Belongs to the IQD family.</text>
</comment>
<organism evidence="4 5">
    <name type="scientific">Carpinus fangiana</name>
    <dbReference type="NCBI Taxonomy" id="176857"/>
    <lineage>
        <taxon>Eukaryota</taxon>
        <taxon>Viridiplantae</taxon>
        <taxon>Streptophyta</taxon>
        <taxon>Embryophyta</taxon>
        <taxon>Tracheophyta</taxon>
        <taxon>Spermatophyta</taxon>
        <taxon>Magnoliopsida</taxon>
        <taxon>eudicotyledons</taxon>
        <taxon>Gunneridae</taxon>
        <taxon>Pentapetalae</taxon>
        <taxon>rosids</taxon>
        <taxon>fabids</taxon>
        <taxon>Fagales</taxon>
        <taxon>Betulaceae</taxon>
        <taxon>Carpinus</taxon>
    </lineage>
</organism>
<dbReference type="PANTHER" id="PTHR32295:SF260">
    <property type="entry name" value="CALMODULIN-BINDING PROTEIN"/>
    <property type="match status" value="1"/>
</dbReference>
<dbReference type="OrthoDB" id="1923765at2759"/>